<protein>
    <submittedName>
        <fullName evidence="1">Hemolysin-type calcium-binding region domain protein</fullName>
    </submittedName>
</protein>
<dbReference type="SUPFAM" id="SSF69318">
    <property type="entry name" value="Integrin alpha N-terminal domain"/>
    <property type="match status" value="1"/>
</dbReference>
<dbReference type="EMBL" id="LR593886">
    <property type="protein sequence ID" value="VTR91083.1"/>
    <property type="molecule type" value="Genomic_DNA"/>
</dbReference>
<dbReference type="Proteomes" id="UP000464178">
    <property type="component" value="Chromosome"/>
</dbReference>
<proteinExistence type="predicted"/>
<dbReference type="RefSeq" id="WP_162666131.1">
    <property type="nucleotide sequence ID" value="NZ_LR593886.1"/>
</dbReference>
<dbReference type="KEGG" id="gms:SOIL9_66310"/>
<sequence>MSQSPTPITGRPARLAFECLEDRTTPTFLTPANGSINVNNASRATGGLSLAAGDLLPDPENIVGLVRNEYVTGTGPGTEALVRVWSDTGVLRESFNPFPGFKGGINVAVGDVLGDGANEIIVAVAANGPPQVKVFNASGQLLSTFFAFDTGFLGGLNIAVGNVLGGIGGGGFSGGTTSGNFKQEIIIGAAAGGSPHVLATNGSGTVLRSFLAFDLGYRGGVTVAAGSLDTTRSNAYAGTGVDTNAYDEIIVGAATNVPHVKVFSVWQGGQTELQSFFAFDPSIPANRVGVTVAAGPTDGNRGAELYVSANNGSLVRIFNGQTGSVLGEFTAFPPGYTRVVNMTVAWFSGAYNASDDDTFVNGNPNFQSQDLVMVTGDGAFEQQPRFFIGIGNTPAGLAGP</sequence>
<gene>
    <name evidence="1" type="ORF">SOIL9_66310</name>
</gene>
<keyword evidence="2" id="KW-1185">Reference proteome</keyword>
<evidence type="ECO:0000313" key="1">
    <source>
        <dbReference type="EMBL" id="VTR91083.1"/>
    </source>
</evidence>
<evidence type="ECO:0000313" key="2">
    <source>
        <dbReference type="Proteomes" id="UP000464178"/>
    </source>
</evidence>
<dbReference type="InterPro" id="IPR028994">
    <property type="entry name" value="Integrin_alpha_N"/>
</dbReference>
<reference evidence="1 2" key="1">
    <citation type="submission" date="2019-05" db="EMBL/GenBank/DDBJ databases">
        <authorList>
            <consortium name="Science for Life Laboratories"/>
        </authorList>
    </citation>
    <scope>NUCLEOTIDE SEQUENCE [LARGE SCALE GENOMIC DNA]</scope>
    <source>
        <strain evidence="1">Soil9</strain>
    </source>
</reference>
<name>A0A6P2CQA6_9BACT</name>
<accession>A0A6P2CQA6</accession>
<organism evidence="1 2">
    <name type="scientific">Gemmata massiliana</name>
    <dbReference type="NCBI Taxonomy" id="1210884"/>
    <lineage>
        <taxon>Bacteria</taxon>
        <taxon>Pseudomonadati</taxon>
        <taxon>Planctomycetota</taxon>
        <taxon>Planctomycetia</taxon>
        <taxon>Gemmatales</taxon>
        <taxon>Gemmataceae</taxon>
        <taxon>Gemmata</taxon>
    </lineage>
</organism>
<dbReference type="AlphaFoldDB" id="A0A6P2CQA6"/>